<comment type="caution">
    <text evidence="1">The sequence shown here is derived from an EMBL/GenBank/DDBJ whole genome shotgun (WGS) entry which is preliminary data.</text>
</comment>
<protein>
    <recommendedName>
        <fullName evidence="3">Transposase</fullName>
    </recommendedName>
</protein>
<reference evidence="1 2" key="1">
    <citation type="submission" date="2016-10" db="EMBL/GenBank/DDBJ databases">
        <authorList>
            <person name="Varghese N."/>
            <person name="Submissions S."/>
        </authorList>
    </citation>
    <scope>NUCLEOTIDE SEQUENCE [LARGE SCALE GENOMIC DNA]</scope>
    <source>
        <strain evidence="1 2">DSM 5563</strain>
    </source>
</reference>
<name>A0AAJ4WAI4_9GAMM</name>
<dbReference type="GO" id="GO:0006313">
    <property type="term" value="P:DNA transposition"/>
    <property type="evidence" value="ECO:0007669"/>
    <property type="project" value="TreeGrafter"/>
</dbReference>
<gene>
    <name evidence="1" type="ORF">SAMN02745723_104129</name>
</gene>
<evidence type="ECO:0000313" key="1">
    <source>
        <dbReference type="EMBL" id="SFC78792.1"/>
    </source>
</evidence>
<dbReference type="EMBL" id="FOLW01000004">
    <property type="protein sequence ID" value="SFC78792.1"/>
    <property type="molecule type" value="Genomic_DNA"/>
</dbReference>
<evidence type="ECO:0000313" key="2">
    <source>
        <dbReference type="Proteomes" id="UP000226420"/>
    </source>
</evidence>
<dbReference type="PANTHER" id="PTHR47923">
    <property type="entry name" value="INSERTION ELEMENT IS1 1 PROTEIN INSA-RELATED"/>
    <property type="match status" value="1"/>
</dbReference>
<sequence length="92" mass="10692">MKGNQPVCHHCSRMDSVRKHGLARSGIQRYYCISCRKTFQVHYIYQGNESNILRQVKTFLDEGRGRIEIGKILGVSQVVIDRHIYQLALEED</sequence>
<organism evidence="1 2">
    <name type="scientific">Pragia fontium DSM 5563 = ATCC 49100</name>
    <dbReference type="NCBI Taxonomy" id="1122977"/>
    <lineage>
        <taxon>Bacteria</taxon>
        <taxon>Pseudomonadati</taxon>
        <taxon>Pseudomonadota</taxon>
        <taxon>Gammaproteobacteria</taxon>
        <taxon>Enterobacterales</taxon>
        <taxon>Budviciaceae</taxon>
        <taxon>Pragia</taxon>
    </lineage>
</organism>
<evidence type="ECO:0008006" key="3">
    <source>
        <dbReference type="Google" id="ProtNLM"/>
    </source>
</evidence>
<dbReference type="RefSeq" id="WP_047781143.1">
    <property type="nucleotide sequence ID" value="NZ_FOLW01000004.1"/>
</dbReference>
<dbReference type="InterPro" id="IPR051252">
    <property type="entry name" value="IS1_transposase_InsA"/>
</dbReference>
<accession>A0AAJ4WAI4</accession>
<dbReference type="AlphaFoldDB" id="A0AAJ4WAI4"/>
<dbReference type="Proteomes" id="UP000226420">
    <property type="component" value="Unassembled WGS sequence"/>
</dbReference>
<dbReference type="PANTHER" id="PTHR47923:SF1">
    <property type="entry name" value="INSERTION ELEMENT IS1 1 PROTEIN INSA-RELATED"/>
    <property type="match status" value="1"/>
</dbReference>
<proteinExistence type="predicted"/>